<proteinExistence type="predicted"/>
<dbReference type="Gene3D" id="1.10.150.240">
    <property type="entry name" value="Putative phosphatase, domain 2"/>
    <property type="match status" value="1"/>
</dbReference>
<dbReference type="InterPro" id="IPR006439">
    <property type="entry name" value="HAD-SF_hydro_IA"/>
</dbReference>
<gene>
    <name evidence="1" type="ORF">ABR748_01110</name>
</gene>
<dbReference type="InterPro" id="IPR050155">
    <property type="entry name" value="HAD-like_hydrolase_sf"/>
</dbReference>
<name>A0ABV1PV49_STRMI</name>
<dbReference type="EMBL" id="JBEJUE010000001">
    <property type="protein sequence ID" value="MER0422796.1"/>
    <property type="molecule type" value="Genomic_DNA"/>
</dbReference>
<dbReference type="InterPro" id="IPR036412">
    <property type="entry name" value="HAD-like_sf"/>
</dbReference>
<evidence type="ECO:0000313" key="1">
    <source>
        <dbReference type="EMBL" id="MER0422796.1"/>
    </source>
</evidence>
<keyword evidence="2" id="KW-1185">Reference proteome</keyword>
<dbReference type="InterPro" id="IPR023214">
    <property type="entry name" value="HAD_sf"/>
</dbReference>
<reference evidence="1 2" key="1">
    <citation type="submission" date="2024-01" db="EMBL/GenBank/DDBJ databases">
        <title>Metagenomic exploration of the rhizosphere soil microbial community and their significance in facilitating the development of wild simulated ginseng.</title>
        <authorList>
            <person name="Huang J."/>
        </authorList>
    </citation>
    <scope>NUCLEOTIDE SEQUENCE [LARGE SCALE GENOMIC DNA]</scope>
    <source>
        <strain evidence="1 2">WY141</strain>
    </source>
</reference>
<dbReference type="PANTHER" id="PTHR43434:SF1">
    <property type="entry name" value="PHOSPHOGLYCOLATE PHOSPHATASE"/>
    <property type="match status" value="1"/>
</dbReference>
<protein>
    <submittedName>
        <fullName evidence="1">HAD-IA family hydrolase</fullName>
    </submittedName>
</protein>
<dbReference type="PANTHER" id="PTHR43434">
    <property type="entry name" value="PHOSPHOGLYCOLATE PHOSPHATASE"/>
    <property type="match status" value="1"/>
</dbReference>
<dbReference type="SUPFAM" id="SSF56784">
    <property type="entry name" value="HAD-like"/>
    <property type="match status" value="1"/>
</dbReference>
<comment type="caution">
    <text evidence="1">The sequence shown here is derived from an EMBL/GenBank/DDBJ whole genome shotgun (WGS) entry which is preliminary data.</text>
</comment>
<dbReference type="GO" id="GO:0016787">
    <property type="term" value="F:hydrolase activity"/>
    <property type="evidence" value="ECO:0007669"/>
    <property type="project" value="UniProtKB-KW"/>
</dbReference>
<accession>A0ABV1PV49</accession>
<dbReference type="Gene3D" id="3.40.50.1000">
    <property type="entry name" value="HAD superfamily/HAD-like"/>
    <property type="match status" value="1"/>
</dbReference>
<dbReference type="RefSeq" id="WP_350239241.1">
    <property type="nucleotide sequence ID" value="NZ_JBEJUE010000001.1"/>
</dbReference>
<organism evidence="1 2">
    <name type="scientific">Streptomyces microflavus</name>
    <name type="common">Streptomyces lipmanii</name>
    <dbReference type="NCBI Taxonomy" id="1919"/>
    <lineage>
        <taxon>Bacteria</taxon>
        <taxon>Bacillati</taxon>
        <taxon>Actinomycetota</taxon>
        <taxon>Actinomycetes</taxon>
        <taxon>Kitasatosporales</taxon>
        <taxon>Streptomycetaceae</taxon>
        <taxon>Streptomyces</taxon>
    </lineage>
</organism>
<dbReference type="InterPro" id="IPR023198">
    <property type="entry name" value="PGP-like_dom2"/>
</dbReference>
<sequence>MASESLAAIVAATSGVLFDFDGPVCDVFAEYPAPGVALDLAAILAQIDATNGERALETDDPMEVLRLAPRVGEGAVRRIEEALRSAEVSAVKAAGAPVAGAVDSLRTAHASGRRVAIVSNNSSACVKEYLALHDLDRFVHQVIGRFPNRPDLMKPSPSSLERAAKALGVKASICTLIGDSTTDIEAAARAGSMAIGFANKPGKEASLVAAGARTIITTMVTVAEAFLMPPVAR</sequence>
<keyword evidence="1" id="KW-0378">Hydrolase</keyword>
<evidence type="ECO:0000313" key="2">
    <source>
        <dbReference type="Proteomes" id="UP001456562"/>
    </source>
</evidence>
<dbReference type="NCBIfam" id="TIGR01549">
    <property type="entry name" value="HAD-SF-IA-v1"/>
    <property type="match status" value="1"/>
</dbReference>
<dbReference type="Proteomes" id="UP001456562">
    <property type="component" value="Unassembled WGS sequence"/>
</dbReference>
<dbReference type="Pfam" id="PF00702">
    <property type="entry name" value="Hydrolase"/>
    <property type="match status" value="1"/>
</dbReference>